<dbReference type="AlphaFoldDB" id="A0A3B0V6V9"/>
<dbReference type="EMBL" id="UOEW01000223">
    <property type="protein sequence ID" value="VAW39315.1"/>
    <property type="molecule type" value="Genomic_DNA"/>
</dbReference>
<protein>
    <submittedName>
        <fullName evidence="4">3-deoxy-manno-octulosonate cytidylyltransferase</fullName>
        <ecNumber evidence="4">2.7.7.38</ecNumber>
    </submittedName>
</protein>
<dbReference type="GO" id="GO:1901137">
    <property type="term" value="P:carbohydrate derivative biosynthetic process"/>
    <property type="evidence" value="ECO:0007669"/>
    <property type="project" value="UniProtKB-ARBA"/>
</dbReference>
<keyword evidence="3 4" id="KW-0548">Nucleotidyltransferase</keyword>
<reference evidence="4" key="1">
    <citation type="submission" date="2018-06" db="EMBL/GenBank/DDBJ databases">
        <authorList>
            <person name="Zhirakovskaya E."/>
        </authorList>
    </citation>
    <scope>NUCLEOTIDE SEQUENCE</scope>
</reference>
<dbReference type="NCBIfam" id="NF009905">
    <property type="entry name" value="PRK13368.1"/>
    <property type="match status" value="1"/>
</dbReference>
<evidence type="ECO:0000256" key="2">
    <source>
        <dbReference type="ARBA" id="ARBA00022679"/>
    </source>
</evidence>
<evidence type="ECO:0000313" key="4">
    <source>
        <dbReference type="EMBL" id="VAW39315.1"/>
    </source>
</evidence>
<comment type="subcellular location">
    <subcellularLocation>
        <location evidence="1">Membrane</location>
    </subcellularLocation>
</comment>
<name>A0A3B0V6V9_9ZZZZ</name>
<dbReference type="Gene3D" id="3.90.550.10">
    <property type="entry name" value="Spore Coat Polysaccharide Biosynthesis Protein SpsA, Chain A"/>
    <property type="match status" value="1"/>
</dbReference>
<dbReference type="FunFam" id="3.90.550.10:FF:000011">
    <property type="entry name" value="3-deoxy-manno-octulosonate cytidylyltransferase"/>
    <property type="match status" value="1"/>
</dbReference>
<dbReference type="InterPro" id="IPR004528">
    <property type="entry name" value="KdsB"/>
</dbReference>
<organism evidence="4">
    <name type="scientific">hydrothermal vent metagenome</name>
    <dbReference type="NCBI Taxonomy" id="652676"/>
    <lineage>
        <taxon>unclassified sequences</taxon>
        <taxon>metagenomes</taxon>
        <taxon>ecological metagenomes</taxon>
    </lineage>
</organism>
<gene>
    <name evidence="4" type="ORF">MNBD_GAMMA01-1983</name>
</gene>
<dbReference type="SUPFAM" id="SSF53448">
    <property type="entry name" value="Nucleotide-diphospho-sugar transferases"/>
    <property type="match status" value="1"/>
</dbReference>
<dbReference type="HAMAP" id="MF_00057">
    <property type="entry name" value="KdsB"/>
    <property type="match status" value="1"/>
</dbReference>
<dbReference type="Pfam" id="PF02348">
    <property type="entry name" value="CTP_transf_3"/>
    <property type="match status" value="1"/>
</dbReference>
<keyword evidence="2 4" id="KW-0808">Transferase</keyword>
<proteinExistence type="inferred from homology"/>
<dbReference type="NCBIfam" id="TIGR00466">
    <property type="entry name" value="kdsB"/>
    <property type="match status" value="1"/>
</dbReference>
<evidence type="ECO:0000256" key="1">
    <source>
        <dbReference type="ARBA" id="ARBA00004370"/>
    </source>
</evidence>
<dbReference type="NCBIfam" id="NF003950">
    <property type="entry name" value="PRK05450.1-3"/>
    <property type="match status" value="1"/>
</dbReference>
<dbReference type="InterPro" id="IPR003329">
    <property type="entry name" value="Cytidylyl_trans"/>
</dbReference>
<dbReference type="PANTHER" id="PTHR42866">
    <property type="entry name" value="3-DEOXY-MANNO-OCTULOSONATE CYTIDYLYLTRANSFERASE"/>
    <property type="match status" value="1"/>
</dbReference>
<dbReference type="NCBIfam" id="NF003952">
    <property type="entry name" value="PRK05450.1-5"/>
    <property type="match status" value="1"/>
</dbReference>
<dbReference type="CDD" id="cd02517">
    <property type="entry name" value="CMP-KDO-Synthetase"/>
    <property type="match status" value="1"/>
</dbReference>
<accession>A0A3B0V6V9</accession>
<dbReference type="GO" id="GO:0005829">
    <property type="term" value="C:cytosol"/>
    <property type="evidence" value="ECO:0007669"/>
    <property type="project" value="TreeGrafter"/>
</dbReference>
<dbReference type="GO" id="GO:0008690">
    <property type="term" value="F:3-deoxy-manno-octulosonate cytidylyltransferase activity"/>
    <property type="evidence" value="ECO:0007669"/>
    <property type="project" value="UniProtKB-EC"/>
</dbReference>
<dbReference type="GO" id="GO:0044281">
    <property type="term" value="P:small molecule metabolic process"/>
    <property type="evidence" value="ECO:0007669"/>
    <property type="project" value="UniProtKB-ARBA"/>
</dbReference>
<dbReference type="GO" id="GO:0016020">
    <property type="term" value="C:membrane"/>
    <property type="evidence" value="ECO:0007669"/>
    <property type="project" value="UniProtKB-SubCell"/>
</dbReference>
<dbReference type="InterPro" id="IPR029044">
    <property type="entry name" value="Nucleotide-diphossugar_trans"/>
</dbReference>
<sequence>MKSDIVICLPARYRSSRLPGKPLLEIAGKPLIIWALESAAKINARQVLVATDDIRIQRVVESAGYHAIITSAEHQSGTDRIAEVAAIMPWSDDTIVVNYQGDEPMTPKVNIEQLIQALNDNPKASVATLYQPINNYQDLINPNHVKLVTDNAGYALYFSRAPIPYSRDSFAHWQLDENIQYKHHIGLYAYRAKFLKIFSQLRMSNLEKTESLEQLRAMSHGYKIITQQVKQPMPHGIDTKDDIIKFEQSLQNAK</sequence>
<dbReference type="EC" id="2.7.7.38" evidence="4"/>
<evidence type="ECO:0000256" key="3">
    <source>
        <dbReference type="ARBA" id="ARBA00022695"/>
    </source>
</evidence>
<dbReference type="PANTHER" id="PTHR42866:SF2">
    <property type="entry name" value="3-DEOXY-MANNO-OCTULOSONATE CYTIDYLYLTRANSFERASE, MITOCHONDRIAL"/>
    <property type="match status" value="1"/>
</dbReference>